<dbReference type="Proteomes" id="UP001295469">
    <property type="component" value="Chromosome C09"/>
</dbReference>
<protein>
    <submittedName>
        <fullName evidence="1">(rape) hypothetical protein</fullName>
    </submittedName>
</protein>
<dbReference type="GO" id="GO:0008168">
    <property type="term" value="F:methyltransferase activity"/>
    <property type="evidence" value="ECO:0007669"/>
    <property type="project" value="InterPro"/>
</dbReference>
<gene>
    <name evidence="1" type="ORF">DARMORV10_C09P72380.1</name>
</gene>
<name>A0A816JL89_BRANA</name>
<dbReference type="PANTHER" id="PTHR31009">
    <property type="entry name" value="S-ADENOSYL-L-METHIONINE:CARBOXYL METHYLTRANSFERASE FAMILY PROTEIN"/>
    <property type="match status" value="1"/>
</dbReference>
<dbReference type="InterPro" id="IPR029063">
    <property type="entry name" value="SAM-dependent_MTases_sf"/>
</dbReference>
<dbReference type="EMBL" id="HG994373">
    <property type="protein sequence ID" value="CAF1791271.1"/>
    <property type="molecule type" value="Genomic_DNA"/>
</dbReference>
<proteinExistence type="predicted"/>
<organism evidence="1">
    <name type="scientific">Brassica napus</name>
    <name type="common">Rape</name>
    <dbReference type="NCBI Taxonomy" id="3708"/>
    <lineage>
        <taxon>Eukaryota</taxon>
        <taxon>Viridiplantae</taxon>
        <taxon>Streptophyta</taxon>
        <taxon>Embryophyta</taxon>
        <taxon>Tracheophyta</taxon>
        <taxon>Spermatophyta</taxon>
        <taxon>Magnoliopsida</taxon>
        <taxon>eudicotyledons</taxon>
        <taxon>Gunneridae</taxon>
        <taxon>Pentapetalae</taxon>
        <taxon>rosids</taxon>
        <taxon>malvids</taxon>
        <taxon>Brassicales</taxon>
        <taxon>Brassicaceae</taxon>
        <taxon>Brassiceae</taxon>
        <taxon>Brassica</taxon>
    </lineage>
</organism>
<reference evidence="1" key="1">
    <citation type="submission" date="2021-01" db="EMBL/GenBank/DDBJ databases">
        <authorList>
            <consortium name="Genoscope - CEA"/>
            <person name="William W."/>
        </authorList>
    </citation>
    <scope>NUCLEOTIDE SEQUENCE</scope>
</reference>
<sequence length="321" mass="35487">MDSRFINTNPYSSCDCKSDNEKSNGDDKRSSEYSFVSALSMSGGDGDNSYSTNSLLQRKVLSMAMPMCDGKSETEMNKGGQEGSQYPFVSILSMTGGYGHSSYSTNSLLQTGPGLSMTKPILVKNTKEMMRNLDFPECIKVADLGCSSGQNTFMVMSDIVNTINTLCDEEESSKYPFVSILSMSGGDGHKMSVYLTSSSPLSEHKAYLNQFQTDFMTFLRISSEEMVSSGHMVLTLIGRKTLDDPLHRDCCHWLTLLSDSLCDLVFEALVSASKVSSFKVPFYDPNGEEYTEDEGSFMVNDLETHIFDLGLSNEEYGLQIR</sequence>
<dbReference type="SUPFAM" id="SSF53335">
    <property type="entry name" value="S-adenosyl-L-methionine-dependent methyltransferases"/>
    <property type="match status" value="1"/>
</dbReference>
<dbReference type="AlphaFoldDB" id="A0A816JL89"/>
<dbReference type="InterPro" id="IPR005299">
    <property type="entry name" value="MeTrfase_7"/>
</dbReference>
<dbReference type="Pfam" id="PF03492">
    <property type="entry name" value="Methyltransf_7"/>
    <property type="match status" value="2"/>
</dbReference>
<dbReference type="Gene3D" id="3.40.50.150">
    <property type="entry name" value="Vaccinia Virus protein VP39"/>
    <property type="match status" value="2"/>
</dbReference>
<evidence type="ECO:0000313" key="1">
    <source>
        <dbReference type="EMBL" id="CAF1791271.1"/>
    </source>
</evidence>
<accession>A0A816JL89</accession>